<keyword evidence="6" id="KW-1185">Reference proteome</keyword>
<name>A0A4R2JYM2_9PSEU</name>
<dbReference type="PANTHER" id="PTHR46268">
    <property type="entry name" value="STRESS RESPONSE PROTEIN NHAX"/>
    <property type="match status" value="1"/>
</dbReference>
<sequence>MSESAHDAVVVGYDGSPTARQAAHWAAHEAATQHRRMLVVHAFRWPLTELTQMRVEAVVLPEEPFRQEYGKLVDTLVAECQALAPAISVSGEVITGEPVDVLERVSTNANLLVLGSAGHGTAHQVLLGSTSAELVRLAHAPIVVVRGTDNPATHRRVVVGVDGSETGAHAVDFAYDYAARHDAELVAVHAWSDLPLDALAPVREWDVDWPEISRAADLILAEALAGHTARHPDVQVRRVVAMSKPVQALLDEADHADLLVVGSHGRGAVRRMLLGSVSQAVLHYAKCPVAVIRVSNPA</sequence>
<dbReference type="RefSeq" id="WP_132114320.1">
    <property type="nucleotide sequence ID" value="NZ_SLWS01000002.1"/>
</dbReference>
<dbReference type="InterPro" id="IPR006015">
    <property type="entry name" value="Universal_stress_UspA"/>
</dbReference>
<dbReference type="InterPro" id="IPR014729">
    <property type="entry name" value="Rossmann-like_a/b/a_fold"/>
</dbReference>
<evidence type="ECO:0000313" key="6">
    <source>
        <dbReference type="Proteomes" id="UP000295680"/>
    </source>
</evidence>
<dbReference type="Pfam" id="PF00582">
    <property type="entry name" value="Usp"/>
    <property type="match status" value="2"/>
</dbReference>
<dbReference type="OrthoDB" id="3404132at2"/>
<evidence type="ECO:0000313" key="5">
    <source>
        <dbReference type="EMBL" id="TCO62506.1"/>
    </source>
</evidence>
<dbReference type="EMBL" id="SLWS01000002">
    <property type="protein sequence ID" value="TCO62506.1"/>
    <property type="molecule type" value="Genomic_DNA"/>
</dbReference>
<comment type="caution">
    <text evidence="5">The sequence shown here is derived from an EMBL/GenBank/DDBJ whole genome shotgun (WGS) entry which is preliminary data.</text>
</comment>
<accession>A0A4R2JYM2</accession>
<feature type="domain" description="UspA" evidence="4">
    <location>
        <begin position="8"/>
        <end position="146"/>
    </location>
</feature>
<dbReference type="Gene3D" id="3.40.50.620">
    <property type="entry name" value="HUPs"/>
    <property type="match status" value="2"/>
</dbReference>
<evidence type="ECO:0000259" key="4">
    <source>
        <dbReference type="Pfam" id="PF00582"/>
    </source>
</evidence>
<protein>
    <submittedName>
        <fullName evidence="5">Nucleotide-binding universal stress UspA family protein</fullName>
    </submittedName>
</protein>
<keyword evidence="2" id="KW-0547">Nucleotide-binding</keyword>
<dbReference type="SUPFAM" id="SSF52402">
    <property type="entry name" value="Adenine nucleotide alpha hydrolases-like"/>
    <property type="match status" value="2"/>
</dbReference>
<evidence type="ECO:0000256" key="1">
    <source>
        <dbReference type="ARBA" id="ARBA00008791"/>
    </source>
</evidence>
<evidence type="ECO:0000256" key="2">
    <source>
        <dbReference type="ARBA" id="ARBA00022741"/>
    </source>
</evidence>
<dbReference type="GO" id="GO:0005524">
    <property type="term" value="F:ATP binding"/>
    <property type="evidence" value="ECO:0007669"/>
    <property type="project" value="UniProtKB-KW"/>
</dbReference>
<evidence type="ECO:0000256" key="3">
    <source>
        <dbReference type="ARBA" id="ARBA00022840"/>
    </source>
</evidence>
<gene>
    <name evidence="5" type="ORF">EV192_102644</name>
</gene>
<dbReference type="PRINTS" id="PR01438">
    <property type="entry name" value="UNVRSLSTRESS"/>
</dbReference>
<comment type="similarity">
    <text evidence="1">Belongs to the universal stress protein A family.</text>
</comment>
<dbReference type="AlphaFoldDB" id="A0A4R2JYM2"/>
<dbReference type="InterPro" id="IPR006016">
    <property type="entry name" value="UspA"/>
</dbReference>
<dbReference type="PANTHER" id="PTHR46268:SF27">
    <property type="entry name" value="UNIVERSAL STRESS PROTEIN RV2623"/>
    <property type="match status" value="1"/>
</dbReference>
<feature type="domain" description="UspA" evidence="4">
    <location>
        <begin position="155"/>
        <end position="293"/>
    </location>
</feature>
<proteinExistence type="inferred from homology"/>
<keyword evidence="3" id="KW-0067">ATP-binding</keyword>
<dbReference type="Proteomes" id="UP000295680">
    <property type="component" value="Unassembled WGS sequence"/>
</dbReference>
<reference evidence="5 6" key="1">
    <citation type="submission" date="2019-03" db="EMBL/GenBank/DDBJ databases">
        <title>Genomic Encyclopedia of Type Strains, Phase IV (KMG-IV): sequencing the most valuable type-strain genomes for metagenomic binning, comparative biology and taxonomic classification.</title>
        <authorList>
            <person name="Goeker M."/>
        </authorList>
    </citation>
    <scope>NUCLEOTIDE SEQUENCE [LARGE SCALE GENOMIC DNA]</scope>
    <source>
        <strain evidence="5 6">DSM 45934</strain>
    </source>
</reference>
<organism evidence="5 6">
    <name type="scientific">Actinocrispum wychmicini</name>
    <dbReference type="NCBI Taxonomy" id="1213861"/>
    <lineage>
        <taxon>Bacteria</taxon>
        <taxon>Bacillati</taxon>
        <taxon>Actinomycetota</taxon>
        <taxon>Actinomycetes</taxon>
        <taxon>Pseudonocardiales</taxon>
        <taxon>Pseudonocardiaceae</taxon>
        <taxon>Actinocrispum</taxon>
    </lineage>
</organism>